<evidence type="ECO:0008006" key="3">
    <source>
        <dbReference type="Google" id="ProtNLM"/>
    </source>
</evidence>
<name>A0AAV2N3W4_9HYME</name>
<organism evidence="1 2">
    <name type="scientific">Lasius platythorax</name>
    <dbReference type="NCBI Taxonomy" id="488582"/>
    <lineage>
        <taxon>Eukaryota</taxon>
        <taxon>Metazoa</taxon>
        <taxon>Ecdysozoa</taxon>
        <taxon>Arthropoda</taxon>
        <taxon>Hexapoda</taxon>
        <taxon>Insecta</taxon>
        <taxon>Pterygota</taxon>
        <taxon>Neoptera</taxon>
        <taxon>Endopterygota</taxon>
        <taxon>Hymenoptera</taxon>
        <taxon>Apocrita</taxon>
        <taxon>Aculeata</taxon>
        <taxon>Formicoidea</taxon>
        <taxon>Formicidae</taxon>
        <taxon>Formicinae</taxon>
        <taxon>Lasius</taxon>
        <taxon>Lasius</taxon>
    </lineage>
</organism>
<dbReference type="AlphaFoldDB" id="A0AAV2N3W4"/>
<accession>A0AAV2N3W4</accession>
<evidence type="ECO:0000313" key="1">
    <source>
        <dbReference type="EMBL" id="CAL1674589.1"/>
    </source>
</evidence>
<reference evidence="1" key="1">
    <citation type="submission" date="2024-04" db="EMBL/GenBank/DDBJ databases">
        <authorList>
            <consortium name="Molecular Ecology Group"/>
        </authorList>
    </citation>
    <scope>NUCLEOTIDE SEQUENCE</scope>
</reference>
<protein>
    <recommendedName>
        <fullName evidence="3">DUF4219 domain-containing protein</fullName>
    </recommendedName>
</protein>
<dbReference type="PANTHER" id="PTHR47481:SF36">
    <property type="entry name" value="CCHC-TYPE DOMAIN-CONTAINING PROTEIN"/>
    <property type="match status" value="1"/>
</dbReference>
<proteinExistence type="predicted"/>
<sequence>MSHGAGNSSSTLQLEKLQGRENYSTWKFAMEAYLQNEDLWDCIEAPPGGSISTDQKRVTLARAKIILSLDPLNYVHVQDTKTAAEAWEKLKKAFEDTGLTRRVGLLRTLITTQLTNCASVNDYVNTVITTAHELAGIGFKIGDEWIGTLLLLGLPEEYKPMIMGLENSGTPITGDTIKIKLLQDVKWEKNVHNKGRLFYKCAKPQGSVDNRGNTDWNNFTVNRGGNRTHSRVIQKGSALKKPKLEGSKRKCGKCKMEGHTRTRCPEYEGIFFNTVL</sequence>
<dbReference type="PANTHER" id="PTHR47481">
    <property type="match status" value="1"/>
</dbReference>
<keyword evidence="2" id="KW-1185">Reference proteome</keyword>
<dbReference type="Proteomes" id="UP001497644">
    <property type="component" value="Chromosome 10"/>
</dbReference>
<dbReference type="Pfam" id="PF14223">
    <property type="entry name" value="Retrotran_gag_2"/>
    <property type="match status" value="1"/>
</dbReference>
<gene>
    <name evidence="1" type="ORF">LPLAT_LOCUS1171</name>
</gene>
<dbReference type="EMBL" id="OZ034833">
    <property type="protein sequence ID" value="CAL1674589.1"/>
    <property type="molecule type" value="Genomic_DNA"/>
</dbReference>
<evidence type="ECO:0000313" key="2">
    <source>
        <dbReference type="Proteomes" id="UP001497644"/>
    </source>
</evidence>